<organism evidence="3 4">
    <name type="scientific">Anopheles merus</name>
    <name type="common">Mosquito</name>
    <dbReference type="NCBI Taxonomy" id="30066"/>
    <lineage>
        <taxon>Eukaryota</taxon>
        <taxon>Metazoa</taxon>
        <taxon>Ecdysozoa</taxon>
        <taxon>Arthropoda</taxon>
        <taxon>Hexapoda</taxon>
        <taxon>Insecta</taxon>
        <taxon>Pterygota</taxon>
        <taxon>Neoptera</taxon>
        <taxon>Endopterygota</taxon>
        <taxon>Diptera</taxon>
        <taxon>Nematocera</taxon>
        <taxon>Culicoidea</taxon>
        <taxon>Culicidae</taxon>
        <taxon>Anophelinae</taxon>
        <taxon>Anopheles</taxon>
    </lineage>
</organism>
<proteinExistence type="predicted"/>
<feature type="transmembrane region" description="Helical" evidence="2">
    <location>
        <begin position="101"/>
        <end position="124"/>
    </location>
</feature>
<keyword evidence="2" id="KW-0812">Transmembrane</keyword>
<keyword evidence="4" id="KW-1185">Reference proteome</keyword>
<dbReference type="VEuPathDB" id="VectorBase:AMEM016573"/>
<evidence type="ECO:0000256" key="1">
    <source>
        <dbReference type="SAM" id="MobiDB-lite"/>
    </source>
</evidence>
<dbReference type="Proteomes" id="UP000075903">
    <property type="component" value="Unassembled WGS sequence"/>
</dbReference>
<sequence>MKKYDFRRISPFGPRSPSTLPPFASPALPPPPPVPLPASPAASKPPAVNGCGGGVVLSARSSSSIASEAAAIDATADSVEQNAFPCDPPAVEPGWGCISRVVSLGATAMAAAVAAAVAAAATAAELV</sequence>
<evidence type="ECO:0000313" key="4">
    <source>
        <dbReference type="Proteomes" id="UP000075903"/>
    </source>
</evidence>
<feature type="region of interest" description="Disordered" evidence="1">
    <location>
        <begin position="1"/>
        <end position="43"/>
    </location>
</feature>
<reference evidence="3" key="1">
    <citation type="submission" date="2020-05" db="UniProtKB">
        <authorList>
            <consortium name="EnsemblMetazoa"/>
        </authorList>
    </citation>
    <scope>IDENTIFICATION</scope>
    <source>
        <strain evidence="3">MAF</strain>
    </source>
</reference>
<accession>A0A182VKM6</accession>
<evidence type="ECO:0000256" key="2">
    <source>
        <dbReference type="SAM" id="Phobius"/>
    </source>
</evidence>
<keyword evidence="2" id="KW-0472">Membrane</keyword>
<name>A0A182VKM6_ANOME</name>
<dbReference type="AlphaFoldDB" id="A0A182VKM6"/>
<keyword evidence="2" id="KW-1133">Transmembrane helix</keyword>
<feature type="compositionally biased region" description="Pro residues" evidence="1">
    <location>
        <begin position="19"/>
        <end position="38"/>
    </location>
</feature>
<protein>
    <submittedName>
        <fullName evidence="3">Uncharacterized protein</fullName>
    </submittedName>
</protein>
<dbReference type="EnsemblMetazoa" id="AMEM016573-RA">
    <property type="protein sequence ID" value="AMEM016573-PA"/>
    <property type="gene ID" value="AMEM016573"/>
</dbReference>
<evidence type="ECO:0000313" key="3">
    <source>
        <dbReference type="EnsemblMetazoa" id="AMEM016573-PA"/>
    </source>
</evidence>